<sequence length="82" mass="7956">MASPTDVPFLTADSLGKEIAGEPLLEPVSFTVGAGECVAVEGPTGSGKTTLLRLSGTAIVMASHDAGLVAATAGATLTLADG</sequence>
<dbReference type="AlphaFoldDB" id="A0A127A0Z6"/>
<dbReference type="RefSeq" id="WP_066498344.1">
    <property type="nucleotide sequence ID" value="NZ_BJMO01000044.1"/>
</dbReference>
<protein>
    <recommendedName>
        <fullName evidence="1">ABC transporter domain-containing protein</fullName>
    </recommendedName>
</protein>
<dbReference type="EMBL" id="CP014518">
    <property type="protein sequence ID" value="AMM33099.1"/>
    <property type="molecule type" value="Genomic_DNA"/>
</dbReference>
<dbReference type="Proteomes" id="UP000070134">
    <property type="component" value="Chromosome"/>
</dbReference>
<dbReference type="KEGG" id="satk:SA2016_2430"/>
<dbReference type="Pfam" id="PF00005">
    <property type="entry name" value="ABC_tran"/>
    <property type="match status" value="1"/>
</dbReference>
<proteinExistence type="predicted"/>
<dbReference type="GO" id="GO:0016887">
    <property type="term" value="F:ATP hydrolysis activity"/>
    <property type="evidence" value="ECO:0007669"/>
    <property type="project" value="InterPro"/>
</dbReference>
<dbReference type="InterPro" id="IPR027417">
    <property type="entry name" value="P-loop_NTPase"/>
</dbReference>
<gene>
    <name evidence="2" type="ORF">SA2016_2430</name>
</gene>
<keyword evidence="3" id="KW-1185">Reference proteome</keyword>
<dbReference type="SUPFAM" id="SSF52540">
    <property type="entry name" value="P-loop containing nucleoside triphosphate hydrolases"/>
    <property type="match status" value="1"/>
</dbReference>
<feature type="domain" description="ABC transporter" evidence="1">
    <location>
        <begin position="25"/>
        <end position="54"/>
    </location>
</feature>
<name>A0A127A0Z6_9MICC</name>
<reference evidence="2 3" key="1">
    <citation type="submission" date="2016-02" db="EMBL/GenBank/DDBJ databases">
        <title>Complete genome of Sinomonas atrocyanea KCTC 3377.</title>
        <authorList>
            <person name="Kim K.M."/>
        </authorList>
    </citation>
    <scope>NUCLEOTIDE SEQUENCE [LARGE SCALE GENOMIC DNA]</scope>
    <source>
        <strain evidence="2 3">KCTC 3377</strain>
    </source>
</reference>
<dbReference type="Gene3D" id="3.40.50.300">
    <property type="entry name" value="P-loop containing nucleotide triphosphate hydrolases"/>
    <property type="match status" value="1"/>
</dbReference>
<organism evidence="2 3">
    <name type="scientific">Sinomonas atrocyanea</name>
    <dbReference type="NCBI Taxonomy" id="37927"/>
    <lineage>
        <taxon>Bacteria</taxon>
        <taxon>Bacillati</taxon>
        <taxon>Actinomycetota</taxon>
        <taxon>Actinomycetes</taxon>
        <taxon>Micrococcales</taxon>
        <taxon>Micrococcaceae</taxon>
        <taxon>Sinomonas</taxon>
    </lineage>
</organism>
<dbReference type="InterPro" id="IPR003439">
    <property type="entry name" value="ABC_transporter-like_ATP-bd"/>
</dbReference>
<dbReference type="GO" id="GO:0005524">
    <property type="term" value="F:ATP binding"/>
    <property type="evidence" value="ECO:0007669"/>
    <property type="project" value="InterPro"/>
</dbReference>
<evidence type="ECO:0000313" key="2">
    <source>
        <dbReference type="EMBL" id="AMM33099.1"/>
    </source>
</evidence>
<evidence type="ECO:0000259" key="1">
    <source>
        <dbReference type="Pfam" id="PF00005"/>
    </source>
</evidence>
<evidence type="ECO:0000313" key="3">
    <source>
        <dbReference type="Proteomes" id="UP000070134"/>
    </source>
</evidence>
<accession>A0A127A0Z6</accession>